<evidence type="ECO:0000259" key="1">
    <source>
        <dbReference type="Pfam" id="PF02915"/>
    </source>
</evidence>
<dbReference type="EMBL" id="APJX01000001">
    <property type="protein sequence ID" value="EMS81435.1"/>
    <property type="molecule type" value="Genomic_DNA"/>
</dbReference>
<feature type="domain" description="Rubrerythrin diiron-binding" evidence="1">
    <location>
        <begin position="8"/>
        <end position="150"/>
    </location>
</feature>
<dbReference type="CDD" id="cd01045">
    <property type="entry name" value="Ferritin_like_AB"/>
    <property type="match status" value="1"/>
</dbReference>
<dbReference type="InterPro" id="IPR003251">
    <property type="entry name" value="Rr_diiron-bd_dom"/>
</dbReference>
<name>S0G3F0_9BACT</name>
<dbReference type="Proteomes" id="UP000014216">
    <property type="component" value="Unassembled WGS sequence"/>
</dbReference>
<dbReference type="AlphaFoldDB" id="S0G3F0"/>
<dbReference type="OrthoDB" id="5418465at2"/>
<gene>
    <name evidence="2" type="ORF">Dpo_1c05760</name>
</gene>
<dbReference type="RefSeq" id="WP_006964159.1">
    <property type="nucleotide sequence ID" value="NZ_APJX01000001.1"/>
</dbReference>
<dbReference type="GO" id="GO:0046872">
    <property type="term" value="F:metal ion binding"/>
    <property type="evidence" value="ECO:0007669"/>
    <property type="project" value="InterPro"/>
</dbReference>
<dbReference type="InterPro" id="IPR012347">
    <property type="entry name" value="Ferritin-like"/>
</dbReference>
<dbReference type="PANTHER" id="PTHR33531:SF10">
    <property type="entry name" value="BLR7895 PROTEIN"/>
    <property type="match status" value="1"/>
</dbReference>
<evidence type="ECO:0000313" key="2">
    <source>
        <dbReference type="EMBL" id="EMS81435.1"/>
    </source>
</evidence>
<keyword evidence="3" id="KW-1185">Reference proteome</keyword>
<dbReference type="GO" id="GO:0016491">
    <property type="term" value="F:oxidoreductase activity"/>
    <property type="evidence" value="ECO:0007669"/>
    <property type="project" value="InterPro"/>
</dbReference>
<dbReference type="SUPFAM" id="SSF47240">
    <property type="entry name" value="Ferritin-like"/>
    <property type="match status" value="1"/>
</dbReference>
<dbReference type="PANTHER" id="PTHR33531">
    <property type="entry name" value="RUBRERYTHRIN SUBFAMILY"/>
    <property type="match status" value="1"/>
</dbReference>
<dbReference type="Gene3D" id="1.20.1260.10">
    <property type="match status" value="1"/>
</dbReference>
<dbReference type="InterPro" id="IPR009078">
    <property type="entry name" value="Ferritin-like_SF"/>
</dbReference>
<proteinExistence type="predicted"/>
<protein>
    <submittedName>
        <fullName evidence="2">Rubrerythrin-like protein</fullName>
    </submittedName>
</protein>
<dbReference type="Pfam" id="PF02915">
    <property type="entry name" value="Rubrerythrin"/>
    <property type="match status" value="1"/>
</dbReference>
<organism evidence="2 3">
    <name type="scientific">Desulfotignum phosphitoxidans DSM 13687</name>
    <dbReference type="NCBI Taxonomy" id="1286635"/>
    <lineage>
        <taxon>Bacteria</taxon>
        <taxon>Pseudomonadati</taxon>
        <taxon>Thermodesulfobacteriota</taxon>
        <taxon>Desulfobacteria</taxon>
        <taxon>Desulfobacterales</taxon>
        <taxon>Desulfobacteraceae</taxon>
        <taxon>Desulfotignum</taxon>
    </lineage>
</organism>
<sequence length="167" mass="18990">MEKSNSLNILKSAFLMERQGKSLYETARDKAEDEAVKRFFDDLATEEAQHMKMLEAQFKSIMQSGKFAAGGYEANGTGDTPPPILSQDLKNKINTAGFEATAITAAVAFEQKAVKLYGERADATTDPEEKKLYQWLSSWEQTHLQKLLTLQEDLNQRIWEDNSFWPF</sequence>
<comment type="caution">
    <text evidence="2">The sequence shown here is derived from an EMBL/GenBank/DDBJ whole genome shotgun (WGS) entry which is preliminary data.</text>
</comment>
<accession>S0G3F0</accession>
<reference evidence="2 3" key="1">
    <citation type="journal article" date="2013" name="Genome Announc.">
        <title>Draft Genome Sequence of Desulfotignum phosphitoxidans DSM 13687 Strain FiPS-3.</title>
        <authorList>
            <person name="Poehlein A."/>
            <person name="Daniel R."/>
            <person name="Simeonova D.D."/>
        </authorList>
    </citation>
    <scope>NUCLEOTIDE SEQUENCE [LARGE SCALE GENOMIC DNA]</scope>
    <source>
        <strain evidence="2 3">DSM 13687</strain>
    </source>
</reference>
<evidence type="ECO:0000313" key="3">
    <source>
        <dbReference type="Proteomes" id="UP000014216"/>
    </source>
</evidence>